<comment type="pathway">
    <text evidence="7">Amino-acid biosynthesis; L-threonine biosynthesis; L-threonine from L-aspartate: step 4/5.</text>
</comment>
<evidence type="ECO:0000256" key="7">
    <source>
        <dbReference type="HAMAP-Rule" id="MF_00384"/>
    </source>
</evidence>
<dbReference type="RefSeq" id="WP_140504606.1">
    <property type="nucleotide sequence ID" value="NZ_RCZH01000003.1"/>
</dbReference>
<keyword evidence="2 7" id="KW-0808">Transferase</keyword>
<evidence type="ECO:0000256" key="8">
    <source>
        <dbReference type="NCBIfam" id="TIGR00191"/>
    </source>
</evidence>
<dbReference type="PANTHER" id="PTHR20861">
    <property type="entry name" value="HOMOSERINE/4-DIPHOSPHOCYTIDYL-2-C-METHYL-D-ERYTHRITOL KINASE"/>
    <property type="match status" value="1"/>
</dbReference>
<keyword evidence="4 7" id="KW-0547">Nucleotide-binding</keyword>
<evidence type="ECO:0000256" key="4">
    <source>
        <dbReference type="ARBA" id="ARBA00022741"/>
    </source>
</evidence>
<evidence type="ECO:0000313" key="11">
    <source>
        <dbReference type="EMBL" id="TPG44009.1"/>
    </source>
</evidence>
<dbReference type="GO" id="GO:0005524">
    <property type="term" value="F:ATP binding"/>
    <property type="evidence" value="ECO:0007669"/>
    <property type="project" value="UniProtKB-UniRule"/>
</dbReference>
<dbReference type="OrthoDB" id="9769912at2"/>
<evidence type="ECO:0000256" key="3">
    <source>
        <dbReference type="ARBA" id="ARBA00022697"/>
    </source>
</evidence>
<dbReference type="Pfam" id="PF00288">
    <property type="entry name" value="GHMP_kinases_N"/>
    <property type="match status" value="1"/>
</dbReference>
<dbReference type="HAMAP" id="MF_00384">
    <property type="entry name" value="Homoser_kinase"/>
    <property type="match status" value="1"/>
</dbReference>
<dbReference type="InterPro" id="IPR013750">
    <property type="entry name" value="GHMP_kinase_C_dom"/>
</dbReference>
<organism evidence="11 12">
    <name type="scientific">Flavobacterium pectinovorum</name>
    <dbReference type="NCBI Taxonomy" id="29533"/>
    <lineage>
        <taxon>Bacteria</taxon>
        <taxon>Pseudomonadati</taxon>
        <taxon>Bacteroidota</taxon>
        <taxon>Flavobacteriia</taxon>
        <taxon>Flavobacteriales</taxon>
        <taxon>Flavobacteriaceae</taxon>
        <taxon>Flavobacterium</taxon>
    </lineage>
</organism>
<dbReference type="Gene3D" id="3.30.70.890">
    <property type="entry name" value="GHMP kinase, C-terminal domain"/>
    <property type="match status" value="1"/>
</dbReference>
<dbReference type="Pfam" id="PF08544">
    <property type="entry name" value="GHMP_kinases_C"/>
    <property type="match status" value="1"/>
</dbReference>
<dbReference type="InterPro" id="IPR006204">
    <property type="entry name" value="GHMP_kinase_N_dom"/>
</dbReference>
<accession>A0A502F500</accession>
<keyword evidence="6 7" id="KW-0067">ATP-binding</keyword>
<dbReference type="STRING" id="29533.SAMN05444387_0578"/>
<feature type="domain" description="GHMP kinase C-terminal" evidence="10">
    <location>
        <begin position="213"/>
        <end position="291"/>
    </location>
</feature>
<proteinExistence type="inferred from homology"/>
<dbReference type="NCBIfam" id="NF002288">
    <property type="entry name" value="PRK01212.1-4"/>
    <property type="match status" value="1"/>
</dbReference>
<keyword evidence="3 7" id="KW-0791">Threonine biosynthesis</keyword>
<dbReference type="EC" id="2.7.1.39" evidence="7 8"/>
<comment type="function">
    <text evidence="7">Catalyzes the ATP-dependent phosphorylation of L-homoserine to L-homoserine phosphate.</text>
</comment>
<dbReference type="InterPro" id="IPR020568">
    <property type="entry name" value="Ribosomal_Su5_D2-typ_SF"/>
</dbReference>
<keyword evidence="5 7" id="KW-0418">Kinase</keyword>
<dbReference type="SUPFAM" id="SSF54211">
    <property type="entry name" value="Ribosomal protein S5 domain 2-like"/>
    <property type="match status" value="1"/>
</dbReference>
<dbReference type="InterPro" id="IPR000870">
    <property type="entry name" value="Homoserine_kinase"/>
</dbReference>
<evidence type="ECO:0000259" key="9">
    <source>
        <dbReference type="Pfam" id="PF00288"/>
    </source>
</evidence>
<keyword evidence="1 7" id="KW-0028">Amino-acid biosynthesis</keyword>
<dbReference type="GO" id="GO:0005737">
    <property type="term" value="C:cytoplasm"/>
    <property type="evidence" value="ECO:0007669"/>
    <property type="project" value="UniProtKB-SubCell"/>
</dbReference>
<dbReference type="Gene3D" id="3.30.230.10">
    <property type="match status" value="1"/>
</dbReference>
<gene>
    <name evidence="7" type="primary">thrB</name>
    <name evidence="11" type="ORF">EAH81_05520</name>
</gene>
<dbReference type="GO" id="GO:0009088">
    <property type="term" value="P:threonine biosynthetic process"/>
    <property type="evidence" value="ECO:0007669"/>
    <property type="project" value="UniProtKB-UniRule"/>
</dbReference>
<dbReference type="PANTHER" id="PTHR20861:SF1">
    <property type="entry name" value="HOMOSERINE KINASE"/>
    <property type="match status" value="1"/>
</dbReference>
<dbReference type="EMBL" id="RCZH01000003">
    <property type="protein sequence ID" value="TPG44009.1"/>
    <property type="molecule type" value="Genomic_DNA"/>
</dbReference>
<comment type="similarity">
    <text evidence="7">Belongs to the GHMP kinase family. Homoserine kinase subfamily.</text>
</comment>
<comment type="caution">
    <text evidence="7">Lacks conserved residue(s) required for the propagation of feature annotation.</text>
</comment>
<comment type="catalytic activity">
    <reaction evidence="7">
        <text>L-homoserine + ATP = O-phospho-L-homoserine + ADP + H(+)</text>
        <dbReference type="Rhea" id="RHEA:13985"/>
        <dbReference type="ChEBI" id="CHEBI:15378"/>
        <dbReference type="ChEBI" id="CHEBI:30616"/>
        <dbReference type="ChEBI" id="CHEBI:57476"/>
        <dbReference type="ChEBI" id="CHEBI:57590"/>
        <dbReference type="ChEBI" id="CHEBI:456216"/>
        <dbReference type="EC" id="2.7.1.39"/>
    </reaction>
</comment>
<dbReference type="UniPathway" id="UPA00050">
    <property type="reaction ID" value="UER00064"/>
</dbReference>
<protein>
    <recommendedName>
        <fullName evidence="7 8">Homoserine kinase</fullName>
        <shortName evidence="7">HK</shortName>
        <shortName evidence="7">HSK</shortName>
        <ecNumber evidence="7 8">2.7.1.39</ecNumber>
    </recommendedName>
</protein>
<evidence type="ECO:0000256" key="1">
    <source>
        <dbReference type="ARBA" id="ARBA00022605"/>
    </source>
</evidence>
<dbReference type="PIRSF" id="PIRSF000676">
    <property type="entry name" value="Homoser_kin"/>
    <property type="match status" value="1"/>
</dbReference>
<comment type="subcellular location">
    <subcellularLocation>
        <location evidence="7">Cytoplasm</location>
    </subcellularLocation>
</comment>
<reference evidence="11 12" key="1">
    <citation type="journal article" date="2019" name="Environ. Microbiol.">
        <title>Species interactions and distinct microbial communities in high Arctic permafrost affected cryosols are associated with the CH4 and CO2 gas fluxes.</title>
        <authorList>
            <person name="Altshuler I."/>
            <person name="Hamel J."/>
            <person name="Turney S."/>
            <person name="Magnuson E."/>
            <person name="Levesque R."/>
            <person name="Greer C."/>
            <person name="Whyte L.G."/>
        </authorList>
    </citation>
    <scope>NUCLEOTIDE SEQUENCE [LARGE SCALE GENOMIC DNA]</scope>
    <source>
        <strain evidence="11 12">42</strain>
    </source>
</reference>
<sequence>MKEIKLFCPATIANLSCGFDVLGLCLDNAGDEMIIRKVDQKGIRITKIVGADLPLETEKNVSGVAAIAMLEAYESHFEPITFGFEIEIYKHIKAGSGIGSSAASSAGAVFGINELLGKPYSRKDLVQFAMQGEKLASGNAHADNVAPALLGGFTLVRSYSPLDIIRIDSPEELFATVVHPQIELKTSDARSVLKQNVSLKSAIMQWGNVGGLIAGLYTKDYDLIGRSLHDEIVEPLRSVLIPGFDLIKQTALENGALGSGISGSGPSIFALSRGKNTADQIAKAMSEVYENMNLPYEIHVSKINPNGVRII</sequence>
<dbReference type="NCBIfam" id="TIGR00191">
    <property type="entry name" value="thrB"/>
    <property type="match status" value="1"/>
</dbReference>
<keyword evidence="7" id="KW-0963">Cytoplasm</keyword>
<dbReference type="GO" id="GO:0004413">
    <property type="term" value="F:homoserine kinase activity"/>
    <property type="evidence" value="ECO:0007669"/>
    <property type="project" value="UniProtKB-UniRule"/>
</dbReference>
<evidence type="ECO:0000313" key="12">
    <source>
        <dbReference type="Proteomes" id="UP000319700"/>
    </source>
</evidence>
<evidence type="ECO:0000256" key="2">
    <source>
        <dbReference type="ARBA" id="ARBA00022679"/>
    </source>
</evidence>
<dbReference type="InterPro" id="IPR036554">
    <property type="entry name" value="GHMP_kinase_C_sf"/>
</dbReference>
<dbReference type="InterPro" id="IPR014721">
    <property type="entry name" value="Ribsml_uS5_D2-typ_fold_subgr"/>
</dbReference>
<dbReference type="AlphaFoldDB" id="A0A502F500"/>
<evidence type="ECO:0000256" key="6">
    <source>
        <dbReference type="ARBA" id="ARBA00022840"/>
    </source>
</evidence>
<feature type="domain" description="GHMP kinase N-terminal" evidence="9">
    <location>
        <begin position="69"/>
        <end position="152"/>
    </location>
</feature>
<name>A0A502F500_9FLAO</name>
<evidence type="ECO:0000256" key="5">
    <source>
        <dbReference type="ARBA" id="ARBA00022777"/>
    </source>
</evidence>
<dbReference type="PRINTS" id="PR00958">
    <property type="entry name" value="HOMSERKINASE"/>
</dbReference>
<comment type="caution">
    <text evidence="11">The sequence shown here is derived from an EMBL/GenBank/DDBJ whole genome shotgun (WGS) entry which is preliminary data.</text>
</comment>
<dbReference type="SUPFAM" id="SSF55060">
    <property type="entry name" value="GHMP Kinase, C-terminal domain"/>
    <property type="match status" value="1"/>
</dbReference>
<dbReference type="Proteomes" id="UP000319700">
    <property type="component" value="Unassembled WGS sequence"/>
</dbReference>
<keyword evidence="12" id="KW-1185">Reference proteome</keyword>
<evidence type="ECO:0000259" key="10">
    <source>
        <dbReference type="Pfam" id="PF08544"/>
    </source>
</evidence>